<dbReference type="Proteomes" id="UP000325577">
    <property type="component" value="Linkage Group LG8"/>
</dbReference>
<sequence>MVMEAQGLDESIFPSILNTNISNVHGRHDSSALLLESRWDDVSEGVDGDAREDALIHDTYSGHSWADHAKEGKFIPQVALDLEAEFGDFSEDPSFLMESFQYDVSSPSLRGSSNLNNGSHGGCGGGGRGARVACGIQTNKHSIRPALCDKEEMFFEDQHRECPLDVRGGNTLGVKGVPPMGNPLAQGDEVRAVQGSLTTQKVTPPDLMCNSKGLSIQAKIGECLLVMGDISGGAKEERPLDNRVNQGGGVGAVPALLTATKCPFSDLKCTSKGLSSLDTNGGSMWLIRWVNHGAKWSISMFSIKDLLLSMWLIA</sequence>
<accession>A0A5J4ZJL7</accession>
<name>A0A5J4ZJL7_9ASTE</name>
<gene>
    <name evidence="1" type="ORF">F0562_017704</name>
</gene>
<organism evidence="1 2">
    <name type="scientific">Nyssa sinensis</name>
    <dbReference type="NCBI Taxonomy" id="561372"/>
    <lineage>
        <taxon>Eukaryota</taxon>
        <taxon>Viridiplantae</taxon>
        <taxon>Streptophyta</taxon>
        <taxon>Embryophyta</taxon>
        <taxon>Tracheophyta</taxon>
        <taxon>Spermatophyta</taxon>
        <taxon>Magnoliopsida</taxon>
        <taxon>eudicotyledons</taxon>
        <taxon>Gunneridae</taxon>
        <taxon>Pentapetalae</taxon>
        <taxon>asterids</taxon>
        <taxon>Cornales</taxon>
        <taxon>Nyssaceae</taxon>
        <taxon>Nyssa</taxon>
    </lineage>
</organism>
<dbReference type="AlphaFoldDB" id="A0A5J4ZJL7"/>
<evidence type="ECO:0000313" key="2">
    <source>
        <dbReference type="Proteomes" id="UP000325577"/>
    </source>
</evidence>
<dbReference type="EMBL" id="CM018051">
    <property type="protein sequence ID" value="KAA8517411.1"/>
    <property type="molecule type" value="Genomic_DNA"/>
</dbReference>
<proteinExistence type="predicted"/>
<keyword evidence="2" id="KW-1185">Reference proteome</keyword>
<protein>
    <submittedName>
        <fullName evidence="1">Uncharacterized protein</fullName>
    </submittedName>
</protein>
<evidence type="ECO:0000313" key="1">
    <source>
        <dbReference type="EMBL" id="KAA8517411.1"/>
    </source>
</evidence>
<reference evidence="1 2" key="1">
    <citation type="submission" date="2019-09" db="EMBL/GenBank/DDBJ databases">
        <title>A chromosome-level genome assembly of the Chinese tupelo Nyssa sinensis.</title>
        <authorList>
            <person name="Yang X."/>
            <person name="Kang M."/>
            <person name="Yang Y."/>
            <person name="Xiong H."/>
            <person name="Wang M."/>
            <person name="Zhang Z."/>
            <person name="Wang Z."/>
            <person name="Wu H."/>
            <person name="Ma T."/>
            <person name="Liu J."/>
            <person name="Xi Z."/>
        </authorList>
    </citation>
    <scope>NUCLEOTIDE SEQUENCE [LARGE SCALE GENOMIC DNA]</scope>
    <source>
        <strain evidence="1">J267</strain>
        <tissue evidence="1">Leaf</tissue>
    </source>
</reference>